<dbReference type="PROSITE" id="PS00022">
    <property type="entry name" value="EGF_1"/>
    <property type="match status" value="1"/>
</dbReference>
<evidence type="ECO:0000313" key="8">
    <source>
        <dbReference type="Proteomes" id="UP000228934"/>
    </source>
</evidence>
<evidence type="ECO:0000256" key="5">
    <source>
        <dbReference type="PROSITE-ProRule" id="PRU00076"/>
    </source>
</evidence>
<dbReference type="PROSITE" id="PS50026">
    <property type="entry name" value="EGF_3"/>
    <property type="match status" value="1"/>
</dbReference>
<evidence type="ECO:0000256" key="1">
    <source>
        <dbReference type="ARBA" id="ARBA00004370"/>
    </source>
</evidence>
<dbReference type="InterPro" id="IPR000742">
    <property type="entry name" value="EGF"/>
</dbReference>
<keyword evidence="2" id="KW-0472">Membrane</keyword>
<proteinExistence type="predicted"/>
<dbReference type="PANTHER" id="PTHR24038:SF0">
    <property type="entry name" value="STABILIN-2"/>
    <property type="match status" value="1"/>
</dbReference>
<evidence type="ECO:0000313" key="7">
    <source>
        <dbReference type="EMBL" id="PIN98019.1"/>
    </source>
</evidence>
<dbReference type="PROSITE" id="PS01186">
    <property type="entry name" value="EGF_2"/>
    <property type="match status" value="1"/>
</dbReference>
<name>A0A2G9P423_AQUCT</name>
<dbReference type="Pfam" id="PF24887">
    <property type="entry name" value="EGF_STAB1-2"/>
    <property type="match status" value="1"/>
</dbReference>
<dbReference type="SMART" id="SM00181">
    <property type="entry name" value="EGF"/>
    <property type="match status" value="2"/>
</dbReference>
<feature type="disulfide bond" evidence="5">
    <location>
        <begin position="110"/>
        <end position="119"/>
    </location>
</feature>
<keyword evidence="3 5" id="KW-1015">Disulfide bond</keyword>
<gene>
    <name evidence="7" type="ORF">AB205_0142410</name>
</gene>
<dbReference type="Proteomes" id="UP000228934">
    <property type="component" value="Unassembled WGS sequence"/>
</dbReference>
<feature type="non-terminal residue" evidence="7">
    <location>
        <position position="161"/>
    </location>
</feature>
<feature type="non-terminal residue" evidence="7">
    <location>
        <position position="1"/>
    </location>
</feature>
<accession>A0A2G9P423</accession>
<evidence type="ECO:0000256" key="4">
    <source>
        <dbReference type="ARBA" id="ARBA00023180"/>
    </source>
</evidence>
<dbReference type="InterPro" id="IPR056806">
    <property type="entry name" value="EGF_STAB1-2"/>
</dbReference>
<feature type="domain" description="EGF-like" evidence="6">
    <location>
        <begin position="83"/>
        <end position="120"/>
    </location>
</feature>
<dbReference type="AlphaFoldDB" id="A0A2G9P423"/>
<keyword evidence="8" id="KW-1185">Reference proteome</keyword>
<dbReference type="GO" id="GO:0030169">
    <property type="term" value="F:low-density lipoprotein particle binding"/>
    <property type="evidence" value="ECO:0007669"/>
    <property type="project" value="TreeGrafter"/>
</dbReference>
<sequence length="161" mass="17443">VKNRCDEKNLLTTKTECMSCTLNAAVNCSEGYLKASHGSGQRDCRYFLEIRSYSLSLPGCRHLCTKEKFGGTNCEKCADDDTYGPDCRSVCDCVHGICNSGINGDGSCLCFSGYNGPKCDQPLADCAVLNCRGNKRCTMSSSGALECKCLPNYEEKSSTCE</sequence>
<evidence type="ECO:0000256" key="3">
    <source>
        <dbReference type="ARBA" id="ARBA00023157"/>
    </source>
</evidence>
<comment type="caution">
    <text evidence="5">Lacks conserved residue(s) required for the propagation of feature annotation.</text>
</comment>
<comment type="subcellular location">
    <subcellularLocation>
        <location evidence="1">Membrane</location>
    </subcellularLocation>
</comment>
<keyword evidence="5" id="KW-0245">EGF-like domain</keyword>
<dbReference type="EMBL" id="KV922992">
    <property type="protein sequence ID" value="PIN98019.1"/>
    <property type="molecule type" value="Genomic_DNA"/>
</dbReference>
<feature type="disulfide bond" evidence="5">
    <location>
        <begin position="91"/>
        <end position="108"/>
    </location>
</feature>
<keyword evidence="4" id="KW-0325">Glycoprotein</keyword>
<evidence type="ECO:0000256" key="2">
    <source>
        <dbReference type="ARBA" id="ARBA00023136"/>
    </source>
</evidence>
<dbReference type="GO" id="GO:0005041">
    <property type="term" value="F:low-density lipoprotein particle receptor activity"/>
    <property type="evidence" value="ECO:0007669"/>
    <property type="project" value="TreeGrafter"/>
</dbReference>
<dbReference type="GO" id="GO:0016020">
    <property type="term" value="C:membrane"/>
    <property type="evidence" value="ECO:0007669"/>
    <property type="project" value="UniProtKB-SubCell"/>
</dbReference>
<evidence type="ECO:0000259" key="6">
    <source>
        <dbReference type="PROSITE" id="PS50026"/>
    </source>
</evidence>
<organism evidence="7 8">
    <name type="scientific">Aquarana catesbeiana</name>
    <name type="common">American bullfrog</name>
    <name type="synonym">Rana catesbeiana</name>
    <dbReference type="NCBI Taxonomy" id="8400"/>
    <lineage>
        <taxon>Eukaryota</taxon>
        <taxon>Metazoa</taxon>
        <taxon>Chordata</taxon>
        <taxon>Craniata</taxon>
        <taxon>Vertebrata</taxon>
        <taxon>Euteleostomi</taxon>
        <taxon>Amphibia</taxon>
        <taxon>Batrachia</taxon>
        <taxon>Anura</taxon>
        <taxon>Neobatrachia</taxon>
        <taxon>Ranoidea</taxon>
        <taxon>Ranidae</taxon>
        <taxon>Aquarana</taxon>
    </lineage>
</organism>
<reference evidence="8" key="1">
    <citation type="journal article" date="2017" name="Nat. Commun.">
        <title>The North American bullfrog draft genome provides insight into hormonal regulation of long noncoding RNA.</title>
        <authorList>
            <person name="Hammond S.A."/>
            <person name="Warren R.L."/>
            <person name="Vandervalk B.P."/>
            <person name="Kucuk E."/>
            <person name="Khan H."/>
            <person name="Gibb E.A."/>
            <person name="Pandoh P."/>
            <person name="Kirk H."/>
            <person name="Zhao Y."/>
            <person name="Jones M."/>
            <person name="Mungall A.J."/>
            <person name="Coope R."/>
            <person name="Pleasance S."/>
            <person name="Moore R.A."/>
            <person name="Holt R.A."/>
            <person name="Round J.M."/>
            <person name="Ohora S."/>
            <person name="Walle B.V."/>
            <person name="Veldhoen N."/>
            <person name="Helbing C.C."/>
            <person name="Birol I."/>
        </authorList>
    </citation>
    <scope>NUCLEOTIDE SEQUENCE [LARGE SCALE GENOMIC DNA]</scope>
</reference>
<protein>
    <recommendedName>
        <fullName evidence="6">EGF-like domain-containing protein</fullName>
    </recommendedName>
</protein>
<dbReference type="PANTHER" id="PTHR24038">
    <property type="entry name" value="STABILIN"/>
    <property type="match status" value="1"/>
</dbReference>
<dbReference type="OrthoDB" id="286301at2759"/>